<gene>
    <name evidence="1" type="ORF">COU20_00215</name>
</gene>
<accession>A0A2H0U8V6</accession>
<evidence type="ECO:0000313" key="2">
    <source>
        <dbReference type="Proteomes" id="UP000231379"/>
    </source>
</evidence>
<organism evidence="1 2">
    <name type="scientific">Candidatus Kaiserbacteria bacterium CG10_big_fil_rev_8_21_14_0_10_59_10</name>
    <dbReference type="NCBI Taxonomy" id="1974612"/>
    <lineage>
        <taxon>Bacteria</taxon>
        <taxon>Candidatus Kaiseribacteriota</taxon>
    </lineage>
</organism>
<reference evidence="2" key="1">
    <citation type="submission" date="2017-09" db="EMBL/GenBank/DDBJ databases">
        <title>Depth-based differentiation of microbial function through sediment-hosted aquifers and enrichment of novel symbionts in the deep terrestrial subsurface.</title>
        <authorList>
            <person name="Probst A.J."/>
            <person name="Ladd B."/>
            <person name="Jarett J.K."/>
            <person name="Geller-Mcgrath D.E."/>
            <person name="Sieber C.M.K."/>
            <person name="Emerson J.B."/>
            <person name="Anantharaman K."/>
            <person name="Thomas B.C."/>
            <person name="Malmstrom R."/>
            <person name="Stieglmeier M."/>
            <person name="Klingl A."/>
            <person name="Woyke T."/>
            <person name="Ryan C.M."/>
            <person name="Banfield J.F."/>
        </authorList>
    </citation>
    <scope>NUCLEOTIDE SEQUENCE [LARGE SCALE GENOMIC DNA]</scope>
</reference>
<comment type="caution">
    <text evidence="1">The sequence shown here is derived from an EMBL/GenBank/DDBJ whole genome shotgun (WGS) entry which is preliminary data.</text>
</comment>
<sequence>MKGKTGHKAVTLDSLAKQMERGLRGTNVLIEKLAGSVVQDFAAIDGRFDAVVKRFDAVDKRFDSVDERFDAVDERFEKLEFEMRNGFAEVKRILERIDTRLSALELAVFGATESDGGRLMPGSLVERVQKLEETVFKK</sequence>
<dbReference type="EMBL" id="PFBM01000004">
    <property type="protein sequence ID" value="PIR82834.1"/>
    <property type="molecule type" value="Genomic_DNA"/>
</dbReference>
<proteinExistence type="predicted"/>
<evidence type="ECO:0008006" key="3">
    <source>
        <dbReference type="Google" id="ProtNLM"/>
    </source>
</evidence>
<evidence type="ECO:0000313" key="1">
    <source>
        <dbReference type="EMBL" id="PIR82834.1"/>
    </source>
</evidence>
<name>A0A2H0U8V6_9BACT</name>
<dbReference type="AlphaFoldDB" id="A0A2H0U8V6"/>
<protein>
    <recommendedName>
        <fullName evidence="3">t-SNARE coiled-coil homology domain-containing protein</fullName>
    </recommendedName>
</protein>
<dbReference type="Proteomes" id="UP000231379">
    <property type="component" value="Unassembled WGS sequence"/>
</dbReference>
<dbReference type="Gene3D" id="6.10.250.2540">
    <property type="match status" value="2"/>
</dbReference>